<dbReference type="Proteomes" id="UP000499080">
    <property type="component" value="Unassembled WGS sequence"/>
</dbReference>
<name>A0A4Y2QA00_ARAVE</name>
<evidence type="ECO:0000313" key="2">
    <source>
        <dbReference type="Proteomes" id="UP000499080"/>
    </source>
</evidence>
<dbReference type="AlphaFoldDB" id="A0A4Y2QA00"/>
<organism evidence="1 2">
    <name type="scientific">Araneus ventricosus</name>
    <name type="common">Orbweaver spider</name>
    <name type="synonym">Epeira ventricosa</name>
    <dbReference type="NCBI Taxonomy" id="182803"/>
    <lineage>
        <taxon>Eukaryota</taxon>
        <taxon>Metazoa</taxon>
        <taxon>Ecdysozoa</taxon>
        <taxon>Arthropoda</taxon>
        <taxon>Chelicerata</taxon>
        <taxon>Arachnida</taxon>
        <taxon>Araneae</taxon>
        <taxon>Araneomorphae</taxon>
        <taxon>Entelegynae</taxon>
        <taxon>Araneoidea</taxon>
        <taxon>Araneidae</taxon>
        <taxon>Araneus</taxon>
    </lineage>
</organism>
<accession>A0A4Y2QA00</accession>
<protein>
    <submittedName>
        <fullName evidence="1">Uncharacterized protein</fullName>
    </submittedName>
</protein>
<sequence length="114" mass="12914">MVLQDRSEDVIVRMLDECDAHNSEGALNESDDEYLPKREASESKLILKEVSWLICIPMKMVTSLPNQQERVEVPSRRFLVAASVTLSQDTPVPVIIYSILVYSVTNMKRGFPAM</sequence>
<comment type="caution">
    <text evidence="1">The sequence shown here is derived from an EMBL/GenBank/DDBJ whole genome shotgun (WGS) entry which is preliminary data.</text>
</comment>
<proteinExistence type="predicted"/>
<evidence type="ECO:0000313" key="1">
    <source>
        <dbReference type="EMBL" id="GBN60294.1"/>
    </source>
</evidence>
<reference evidence="1 2" key="1">
    <citation type="journal article" date="2019" name="Sci. Rep.">
        <title>Orb-weaving spider Araneus ventricosus genome elucidates the spidroin gene catalogue.</title>
        <authorList>
            <person name="Kono N."/>
            <person name="Nakamura H."/>
            <person name="Ohtoshi R."/>
            <person name="Moran D.A.P."/>
            <person name="Shinohara A."/>
            <person name="Yoshida Y."/>
            <person name="Fujiwara M."/>
            <person name="Mori M."/>
            <person name="Tomita M."/>
            <person name="Arakawa K."/>
        </authorList>
    </citation>
    <scope>NUCLEOTIDE SEQUENCE [LARGE SCALE GENOMIC DNA]</scope>
</reference>
<gene>
    <name evidence="1" type="ORF">AVEN_218212_1</name>
</gene>
<keyword evidence="2" id="KW-1185">Reference proteome</keyword>
<dbReference type="EMBL" id="BGPR01013355">
    <property type="protein sequence ID" value="GBN60294.1"/>
    <property type="molecule type" value="Genomic_DNA"/>
</dbReference>